<accession>A0A348WFP1</accession>
<organism evidence="1 2">
    <name type="scientific">Roseovarius nubinhibens</name>
    <dbReference type="NCBI Taxonomy" id="314263"/>
    <lineage>
        <taxon>Bacteria</taxon>
        <taxon>Pseudomonadati</taxon>
        <taxon>Pseudomonadota</taxon>
        <taxon>Alphaproteobacteria</taxon>
        <taxon>Rhodobacterales</taxon>
        <taxon>Roseobacteraceae</taxon>
        <taxon>Roseovarius</taxon>
    </lineage>
</organism>
<protein>
    <submittedName>
        <fullName evidence="1">Uncharacterized protein</fullName>
    </submittedName>
</protein>
<sequence>MSSYQESLESAWTERAKMERAMFVKEGHIVIDLNELCGAPSEYNIPLDKCKTSEQILGWVLHLAEKTWADGRVIRRFIAMAAGEAGIEIQH</sequence>
<gene>
    <name evidence="1" type="ORF">DCS45_15975</name>
</gene>
<dbReference type="Proteomes" id="UP000264719">
    <property type="component" value="Unassembled WGS sequence"/>
</dbReference>
<evidence type="ECO:0000313" key="1">
    <source>
        <dbReference type="EMBL" id="HAR53353.1"/>
    </source>
</evidence>
<dbReference type="EMBL" id="DMVW01000154">
    <property type="protein sequence ID" value="HAR53353.1"/>
    <property type="molecule type" value="Genomic_DNA"/>
</dbReference>
<comment type="caution">
    <text evidence="1">The sequence shown here is derived from an EMBL/GenBank/DDBJ whole genome shotgun (WGS) entry which is preliminary data.</text>
</comment>
<proteinExistence type="predicted"/>
<reference evidence="1 2" key="1">
    <citation type="journal article" date="2018" name="Nat. Biotechnol.">
        <title>A standardized bacterial taxonomy based on genome phylogeny substantially revises the tree of life.</title>
        <authorList>
            <person name="Parks D.H."/>
            <person name="Chuvochina M."/>
            <person name="Waite D.W."/>
            <person name="Rinke C."/>
            <person name="Skarshewski A."/>
            <person name="Chaumeil P.A."/>
            <person name="Hugenholtz P."/>
        </authorList>
    </citation>
    <scope>NUCLEOTIDE SEQUENCE [LARGE SCALE GENOMIC DNA]</scope>
    <source>
        <strain evidence="1">UBA9169</strain>
    </source>
</reference>
<evidence type="ECO:0000313" key="2">
    <source>
        <dbReference type="Proteomes" id="UP000264719"/>
    </source>
</evidence>
<dbReference type="AlphaFoldDB" id="A0A348WFP1"/>
<name>A0A348WFP1_9RHOB</name>